<evidence type="ECO:0000313" key="3">
    <source>
        <dbReference type="Proteomes" id="UP000660611"/>
    </source>
</evidence>
<dbReference type="Pfam" id="PF13625">
    <property type="entry name" value="Helicase_C_3"/>
    <property type="match status" value="1"/>
</dbReference>
<dbReference type="AlphaFoldDB" id="A0A919PWV1"/>
<sequence length="671" mass="71209">MKTMLDFLSGLAASRLAELAAAHRPDGPAPHGPKALAELLLDPGTVTGTIAALSLPELQVAEALSLRAAGTRRTDLAHLLGVAAGDADLGMVLGRLEWHALAWPDGEWIRTAPIHEVIVGGYGFGPSARLELAQLSLDRLQRIAYNLDAPVGRDRAALLDGACAALADAATVRAKFAAAPEATKDLLLALAEGDPFYFDPRQMGALRTNRPTALRWAVDHGMVMWNPAGMAAVLPSEVGVVLRQDQEDGFRADFDPAPPLQVPVEVSVEMVQRDGAAAIRAALAHVTALLEACGRAPVPMLKDGGVGTRELRRLGKAIGGDDLEMRLWLTLAAVSGLIGITDNRIAPSAYYDDWLKLDPPAQYGELLTAWLMMDAAPLDTGAPALLRTERDEAVSVLRRSLVSLLNGLPDGYALPSLDGINELQMYLRPLLTGADPEEAYPTTCLLWRELELMGLGALHAPTSLCRALAAEAGLDGTPHRPALLAELERLIPAAQRTVLLQSDLTAVATGAPAAALAELLDLTADRESRGGGHTWRFSESSVRRAFDTGATADALLAALREAATGGRVPQPLQYLVTDLARRHGAVRVRPVGCVLRSEDTTLLAELTRVKSLAKLGLTELAPTVYASALPPEQTLAALRAAGYAPAGEHPDGTIAFDQVRKHRVPTHQDSS</sequence>
<gene>
    <name evidence="2" type="ORF">Dsi01nite_099570</name>
</gene>
<name>A0A919PWV1_9ACTN</name>
<evidence type="ECO:0000313" key="2">
    <source>
        <dbReference type="EMBL" id="GIG51916.1"/>
    </source>
</evidence>
<organism evidence="2 3">
    <name type="scientific">Dactylosporangium siamense</name>
    <dbReference type="NCBI Taxonomy" id="685454"/>
    <lineage>
        <taxon>Bacteria</taxon>
        <taxon>Bacillati</taxon>
        <taxon>Actinomycetota</taxon>
        <taxon>Actinomycetes</taxon>
        <taxon>Micromonosporales</taxon>
        <taxon>Micromonosporaceae</taxon>
        <taxon>Dactylosporangium</taxon>
    </lineage>
</organism>
<evidence type="ECO:0000259" key="1">
    <source>
        <dbReference type="Pfam" id="PF13625"/>
    </source>
</evidence>
<dbReference type="Proteomes" id="UP000660611">
    <property type="component" value="Unassembled WGS sequence"/>
</dbReference>
<accession>A0A919PWV1</accession>
<feature type="domain" description="Helicase XPB/Ssl2 N-terminal" evidence="1">
    <location>
        <begin position="498"/>
        <end position="621"/>
    </location>
</feature>
<proteinExistence type="predicted"/>
<keyword evidence="3" id="KW-1185">Reference proteome</keyword>
<dbReference type="InterPro" id="IPR032830">
    <property type="entry name" value="XPB/Ssl2_N"/>
</dbReference>
<reference evidence="2" key="1">
    <citation type="submission" date="2021-01" db="EMBL/GenBank/DDBJ databases">
        <title>Whole genome shotgun sequence of Dactylosporangium siamense NBRC 106093.</title>
        <authorList>
            <person name="Komaki H."/>
            <person name="Tamura T."/>
        </authorList>
    </citation>
    <scope>NUCLEOTIDE SEQUENCE</scope>
    <source>
        <strain evidence="2">NBRC 106093</strain>
    </source>
</reference>
<dbReference type="EMBL" id="BONQ01000166">
    <property type="protein sequence ID" value="GIG51916.1"/>
    <property type="molecule type" value="Genomic_DNA"/>
</dbReference>
<comment type="caution">
    <text evidence="2">The sequence shown here is derived from an EMBL/GenBank/DDBJ whole genome shotgun (WGS) entry which is preliminary data.</text>
</comment>
<protein>
    <recommendedName>
        <fullName evidence="1">Helicase XPB/Ssl2 N-terminal domain-containing protein</fullName>
    </recommendedName>
</protein>